<keyword evidence="1" id="KW-0118">Viral capsid assembly</keyword>
<keyword evidence="2" id="KW-1171">Viral genome ejection through host cell envelope</keyword>
<evidence type="ECO:0000256" key="2">
    <source>
        <dbReference type="ARBA" id="ARBA00023009"/>
    </source>
</evidence>
<accession>A0A2H4P9U1</accession>
<dbReference type="InterPro" id="IPR006427">
    <property type="entry name" value="Portal_HK97"/>
</dbReference>
<keyword evidence="2" id="KW-1160">Virus entry into host cell</keyword>
<protein>
    <submittedName>
        <fullName evidence="5">Portal protein</fullName>
    </submittedName>
</protein>
<dbReference type="EMBL" id="MG198783">
    <property type="protein sequence ID" value="ATW59002.1"/>
    <property type="molecule type" value="Genomic_DNA"/>
</dbReference>
<evidence type="ECO:0000256" key="1">
    <source>
        <dbReference type="ARBA" id="ARBA00022950"/>
    </source>
</evidence>
<evidence type="ECO:0000256" key="4">
    <source>
        <dbReference type="SAM" id="MobiDB-lite"/>
    </source>
</evidence>
<dbReference type="Pfam" id="PF04860">
    <property type="entry name" value="Phage_portal"/>
    <property type="match status" value="1"/>
</dbReference>
<feature type="compositionally biased region" description="Acidic residues" evidence="4">
    <location>
        <begin position="419"/>
        <end position="439"/>
    </location>
</feature>
<dbReference type="NCBIfam" id="TIGR01537">
    <property type="entry name" value="portal_HK97"/>
    <property type="match status" value="1"/>
</dbReference>
<dbReference type="InterPro" id="IPR006944">
    <property type="entry name" value="Phage/GTA_portal"/>
</dbReference>
<gene>
    <name evidence="5" type="ORF">PBI_MAHDIA_3</name>
</gene>
<organism evidence="5 6">
    <name type="scientific">Gordonia phage Mahdia</name>
    <dbReference type="NCBI Taxonomy" id="2047873"/>
    <lineage>
        <taxon>Viruses</taxon>
        <taxon>Duplodnaviria</taxon>
        <taxon>Heunggongvirae</taxon>
        <taxon>Uroviricota</taxon>
        <taxon>Caudoviricetes</taxon>
        <taxon>Gustavvirus</taxon>
        <taxon>Gustavvirus mahdia</taxon>
    </lineage>
</organism>
<keyword evidence="2" id="KW-1162">Viral penetration into host cytoplasm</keyword>
<dbReference type="OrthoDB" id="3659at10239"/>
<sequence>MGVMDWLRPWRASDPGSTPVTSWPVLDYLYDLTEGKSSEDLWREQPHLRTVIGFLTRNVAQLGLAAYRVQGDGTKKRITSGPLAAWLAQPNPDQTLYEFLESLVGDIALYDNAYVTVLMEERDGDMVPVTRTLRPIWVQAVAGMGPYGVKEYVVKYPEDERSVTIPAANVIHFHGWNPADARVGVPPIRALKANLAEQIHAVAFRDQLWQRGGRVGSYLTRPADAPDWEPAARTKFKREFSSAWSGDSGSKAGGVPLLEDGMELKRVGFAAREEQFVEATKLSLTQVAAAFYINPTMVGILDNANYSNVREFRRMLYGETLGPLLEQIGQRLTMRLLPMLDIPVNGRTVVTFDTESRTAGTFEEQVQVASTAVGGPVMTPNEFRARLGLPPVDGGDELVKPLNITQPGDHDPIPADPDQPTDQDQPDESDDTAEDDPPDQDAPVSDNDKSGLEAVHKALEGNV</sequence>
<reference evidence="6" key="1">
    <citation type="submission" date="2017-10" db="EMBL/GenBank/DDBJ databases">
        <authorList>
            <person name="Banno H."/>
            <person name="Chua N.-H."/>
        </authorList>
    </citation>
    <scope>NUCLEOTIDE SEQUENCE [LARGE SCALE GENOMIC DNA]</scope>
</reference>
<proteinExistence type="predicted"/>
<evidence type="ECO:0000313" key="5">
    <source>
        <dbReference type="EMBL" id="ATW59002.1"/>
    </source>
</evidence>
<dbReference type="Proteomes" id="UP000240384">
    <property type="component" value="Segment"/>
</dbReference>
<feature type="region of interest" description="Disordered" evidence="4">
    <location>
        <begin position="389"/>
        <end position="453"/>
    </location>
</feature>
<keyword evidence="3" id="KW-0231">Viral genome packaging</keyword>
<keyword evidence="1" id="KW-1188">Viral release from host cell</keyword>
<keyword evidence="6" id="KW-1185">Reference proteome</keyword>
<evidence type="ECO:0000313" key="6">
    <source>
        <dbReference type="Proteomes" id="UP000240384"/>
    </source>
</evidence>
<evidence type="ECO:0000256" key="3">
    <source>
        <dbReference type="ARBA" id="ARBA00023219"/>
    </source>
</evidence>
<name>A0A2H4P9U1_9CAUD</name>